<keyword evidence="2" id="KW-0677">Repeat</keyword>
<dbReference type="PIRSF" id="PIRSF037037">
    <property type="entry name" value="Kelch-like_protein_gigaxonin"/>
    <property type="match status" value="1"/>
</dbReference>
<dbReference type="Gene3D" id="2.120.10.80">
    <property type="entry name" value="Kelch-type beta propeller"/>
    <property type="match status" value="2"/>
</dbReference>
<dbReference type="InterPro" id="IPR015915">
    <property type="entry name" value="Kelch-typ_b-propeller"/>
</dbReference>
<dbReference type="SUPFAM" id="SSF54695">
    <property type="entry name" value="POZ domain"/>
    <property type="match status" value="1"/>
</dbReference>
<dbReference type="GeneTree" id="ENSGT00940000155358"/>
<dbReference type="SMART" id="SM00225">
    <property type="entry name" value="BTB"/>
    <property type="match status" value="1"/>
</dbReference>
<dbReference type="FunFam" id="1.25.40.420:FF:000001">
    <property type="entry name" value="Kelch-like family member 12"/>
    <property type="match status" value="1"/>
</dbReference>
<dbReference type="InterPro" id="IPR006652">
    <property type="entry name" value="Kelch_1"/>
</dbReference>
<dbReference type="InterPro" id="IPR011705">
    <property type="entry name" value="BACK"/>
</dbReference>
<evidence type="ECO:0000256" key="1">
    <source>
        <dbReference type="ARBA" id="ARBA00022441"/>
    </source>
</evidence>
<reference evidence="4" key="2">
    <citation type="submission" date="2025-09" db="UniProtKB">
        <authorList>
            <consortium name="Ensembl"/>
        </authorList>
    </citation>
    <scope>IDENTIFICATION</scope>
</reference>
<feature type="domain" description="BTB" evidence="3">
    <location>
        <begin position="73"/>
        <end position="140"/>
    </location>
</feature>
<evidence type="ECO:0000259" key="3">
    <source>
        <dbReference type="PROSITE" id="PS50097"/>
    </source>
</evidence>
<dbReference type="Gene3D" id="1.25.40.420">
    <property type="match status" value="1"/>
</dbReference>
<reference evidence="4" key="1">
    <citation type="submission" date="2025-08" db="UniProtKB">
        <authorList>
            <consortium name="Ensembl"/>
        </authorList>
    </citation>
    <scope>IDENTIFICATION</scope>
</reference>
<evidence type="ECO:0000313" key="5">
    <source>
        <dbReference type="Proteomes" id="UP000694388"/>
    </source>
</evidence>
<dbReference type="PANTHER" id="PTHR24412">
    <property type="entry name" value="KELCH PROTEIN"/>
    <property type="match status" value="1"/>
</dbReference>
<dbReference type="SMART" id="SM00875">
    <property type="entry name" value="BACK"/>
    <property type="match status" value="1"/>
</dbReference>
<evidence type="ECO:0000256" key="2">
    <source>
        <dbReference type="ARBA" id="ARBA00022737"/>
    </source>
</evidence>
<dbReference type="Ensembl" id="ENSEBUT00000005292.1">
    <property type="protein sequence ID" value="ENSEBUP00000004854.1"/>
    <property type="gene ID" value="ENSEBUG00000003359.1"/>
</dbReference>
<dbReference type="Proteomes" id="UP000694388">
    <property type="component" value="Unplaced"/>
</dbReference>
<dbReference type="Pfam" id="PF07707">
    <property type="entry name" value="BACK"/>
    <property type="match status" value="1"/>
</dbReference>
<dbReference type="SMART" id="SM00612">
    <property type="entry name" value="Kelch"/>
    <property type="match status" value="6"/>
</dbReference>
<dbReference type="InterPro" id="IPR011333">
    <property type="entry name" value="SKP1/BTB/POZ_sf"/>
</dbReference>
<dbReference type="FunFam" id="2.120.10.80:FF:000021">
    <property type="entry name" value="kelch-like protein 1 isoform X2"/>
    <property type="match status" value="1"/>
</dbReference>
<keyword evidence="5" id="KW-1185">Reference proteome</keyword>
<dbReference type="AlphaFoldDB" id="A0A8C4NL48"/>
<proteinExistence type="predicted"/>
<dbReference type="SUPFAM" id="SSF117281">
    <property type="entry name" value="Kelch motif"/>
    <property type="match status" value="1"/>
</dbReference>
<sequence length="627" mass="69541">MAACRHRADLPSFEEILTTLRNSTSGCYLSSAISMELPQLEPQDSSPNCFQAPNHAEQTSQKLERYLKEKLLCDVVLVAGDRRISAHRLMLSAVSDYFEAMFTSNLRESTEYEVTLEKVDPDALSSLVQYVYTGHLQICENNVEALMDVACLLQLQPVVEACSGNLVKYLQPSNCLGIRNFADAHDCLELFTVAHNYTMEHFVGVTKQNEFLLLLVDDVEKFLSSDDVNVPNEETIFEALVAWVSYNPGPRQAHLSNLLSLVRLPLVSPQYLASIESHQLLAHNLECQRLLVQAMKYQLLPGHRDATHSARTHPRKSTVGTMIAVGGMDASKGAISIEQYDLRTNTWSCLDRLSARRLQFGVAVLDDRLYVVGGRDGLKTLNTVECFNPRNRCWSVMPSMSTHRHGLGVVVSEGPMYAVGGHDGWSYLSTVERWDPHSRQWNYVASMSTSRSTLGVGVINGRLYAVGGRDGGSCLRSVECFDPHTNKWLPCSPMLKRRGGVGVATFNGYLYAVGGHDVPATQHNSRFSHCVERYDPKIDCWTSVAPLSVSRDAIGVCLLGDRLYAVGGYNGKSYLTTVEEYDPNSNEWTQITPLCVGRAGACVVTVKRCNPQARRVPAVHIEQSLGQ</sequence>
<dbReference type="InterPro" id="IPR000210">
    <property type="entry name" value="BTB/POZ_dom"/>
</dbReference>
<dbReference type="InterPro" id="IPR017096">
    <property type="entry name" value="BTB-kelch_protein"/>
</dbReference>
<dbReference type="Gene3D" id="3.30.710.10">
    <property type="entry name" value="Potassium Channel Kv1.1, Chain A"/>
    <property type="match status" value="1"/>
</dbReference>
<accession>A0A8C4NL48</accession>
<dbReference type="Pfam" id="PF01344">
    <property type="entry name" value="Kelch_1"/>
    <property type="match status" value="6"/>
</dbReference>
<keyword evidence="1" id="KW-0880">Kelch repeat</keyword>
<name>A0A8C4NL48_EPTBU</name>
<evidence type="ECO:0000313" key="4">
    <source>
        <dbReference type="Ensembl" id="ENSEBUP00000004854.1"/>
    </source>
</evidence>
<dbReference type="Pfam" id="PF00651">
    <property type="entry name" value="BTB"/>
    <property type="match status" value="1"/>
</dbReference>
<dbReference type="FunFam" id="2.120.10.80:FF:000017">
    <property type="entry name" value="kelch-like protein 1 isoform X2"/>
    <property type="match status" value="1"/>
</dbReference>
<dbReference type="PANTHER" id="PTHR24412:SF450">
    <property type="entry name" value="KELCH-LIKE PROTEIN DIABLO"/>
    <property type="match status" value="1"/>
</dbReference>
<protein>
    <submittedName>
        <fullName evidence="4">Kelch-like family member 5</fullName>
    </submittedName>
</protein>
<dbReference type="PROSITE" id="PS50097">
    <property type="entry name" value="BTB"/>
    <property type="match status" value="1"/>
</dbReference>
<organism evidence="4 5">
    <name type="scientific">Eptatretus burgeri</name>
    <name type="common">Inshore hagfish</name>
    <dbReference type="NCBI Taxonomy" id="7764"/>
    <lineage>
        <taxon>Eukaryota</taxon>
        <taxon>Metazoa</taxon>
        <taxon>Chordata</taxon>
        <taxon>Craniata</taxon>
        <taxon>Vertebrata</taxon>
        <taxon>Cyclostomata</taxon>
        <taxon>Myxini</taxon>
        <taxon>Myxiniformes</taxon>
        <taxon>Myxinidae</taxon>
        <taxon>Eptatretinae</taxon>
        <taxon>Eptatretus</taxon>
    </lineage>
</organism>